<dbReference type="InterPro" id="IPR045851">
    <property type="entry name" value="AMP-bd_C_sf"/>
</dbReference>
<dbReference type="Proteomes" id="UP001597229">
    <property type="component" value="Unassembled WGS sequence"/>
</dbReference>
<dbReference type="InterPro" id="IPR042099">
    <property type="entry name" value="ANL_N_sf"/>
</dbReference>
<dbReference type="InterPro" id="IPR025110">
    <property type="entry name" value="AMP-bd_C"/>
</dbReference>
<dbReference type="PANTHER" id="PTHR43767">
    <property type="entry name" value="LONG-CHAIN-FATTY-ACID--COA LIGASE"/>
    <property type="match status" value="1"/>
</dbReference>
<reference evidence="4" key="1">
    <citation type="journal article" date="2019" name="Int. J. Syst. Evol. Microbiol.">
        <title>The Global Catalogue of Microorganisms (GCM) 10K type strain sequencing project: providing services to taxonomists for standard genome sequencing and annotation.</title>
        <authorList>
            <consortium name="The Broad Institute Genomics Platform"/>
            <consortium name="The Broad Institute Genome Sequencing Center for Infectious Disease"/>
            <person name="Wu L."/>
            <person name="Ma J."/>
        </authorList>
    </citation>
    <scope>NUCLEOTIDE SEQUENCE [LARGE SCALE GENOMIC DNA]</scope>
    <source>
        <strain evidence="4">CCUG 52478</strain>
    </source>
</reference>
<evidence type="ECO:0000313" key="4">
    <source>
        <dbReference type="Proteomes" id="UP001597229"/>
    </source>
</evidence>
<accession>A0ABW3VW73</accession>
<evidence type="ECO:0000259" key="1">
    <source>
        <dbReference type="Pfam" id="PF00501"/>
    </source>
</evidence>
<comment type="caution">
    <text evidence="3">The sequence shown here is derived from an EMBL/GenBank/DDBJ whole genome shotgun (WGS) entry which is preliminary data.</text>
</comment>
<dbReference type="PANTHER" id="PTHR43767:SF1">
    <property type="entry name" value="NONRIBOSOMAL PEPTIDE SYNTHASE PES1 (EUROFUNG)-RELATED"/>
    <property type="match status" value="1"/>
</dbReference>
<keyword evidence="4" id="KW-1185">Reference proteome</keyword>
<name>A0ABW3VW73_9ACTN</name>
<dbReference type="RefSeq" id="WP_367917720.1">
    <property type="nucleotide sequence ID" value="NZ_BAABAC010000005.1"/>
</dbReference>
<dbReference type="Gene3D" id="3.30.300.30">
    <property type="match status" value="1"/>
</dbReference>
<dbReference type="InterPro" id="IPR050237">
    <property type="entry name" value="ATP-dep_AMP-bd_enzyme"/>
</dbReference>
<evidence type="ECO:0000313" key="3">
    <source>
        <dbReference type="EMBL" id="MFD1246802.1"/>
    </source>
</evidence>
<protein>
    <submittedName>
        <fullName evidence="3">Class I adenylate-forming enzyme family protein</fullName>
    </submittedName>
</protein>
<gene>
    <name evidence="3" type="ORF">ACFQ3F_03275</name>
</gene>
<feature type="domain" description="AMP-binding enzyme C-terminal" evidence="2">
    <location>
        <begin position="417"/>
        <end position="492"/>
    </location>
</feature>
<organism evidence="3 4">
    <name type="scientific">Nocardioides ginsengisoli</name>
    <dbReference type="NCBI Taxonomy" id="363868"/>
    <lineage>
        <taxon>Bacteria</taxon>
        <taxon>Bacillati</taxon>
        <taxon>Actinomycetota</taxon>
        <taxon>Actinomycetes</taxon>
        <taxon>Propionibacteriales</taxon>
        <taxon>Nocardioidaceae</taxon>
        <taxon>Nocardioides</taxon>
    </lineage>
</organism>
<feature type="domain" description="AMP-dependent synthetase/ligase" evidence="1">
    <location>
        <begin position="17"/>
        <end position="367"/>
    </location>
</feature>
<sequence length="502" mass="54905">MATTTTGRALTVADVVRNQARTNPHRVAVSDTTRSFTYAELDRVTDRLAHGLAAAAVTRGDTVAVLGSNSIEHVLLQHAVAKLGAALATLNWRQSEDEVAYAISLCRPRVVFVQPAFRHLITASDVRCEELTTPDDGRFYADFIEPYPATAPDADIDAEDLVTIICTSGTTGRPKAAAISQRAMLARAAFGAMEMKLSADDAHLAWAPMFHLVSADYMFVCAALGSRYIVVDGFDVEVINDYLHEVQLGWFVMMPGAIEALVARLRRDPRPVAPIRLVGAMADLVPPAQVRELTELLDAPYYNSYGMTEAGPLTYGTIAPGTWPEHLGKRMTALANHRLAGPDGAEAAVGEPGEMHVCGPTLFTCYLHDEAATAEALVDGWYRSGDLLRRDEEGFVHFVGRSKYLIKTGGENVYPAEIERVLMTVPGVQEVVVVRKLDEKWGETPVAFLAAEVELDVAELEAACRRDLAGYKVPRAFRQIDIDDFPRNVTGKVIRERLELQV</sequence>
<dbReference type="Pfam" id="PF00501">
    <property type="entry name" value="AMP-binding"/>
    <property type="match status" value="1"/>
</dbReference>
<dbReference type="InterPro" id="IPR020845">
    <property type="entry name" value="AMP-binding_CS"/>
</dbReference>
<dbReference type="EMBL" id="JBHTLX010000005">
    <property type="protein sequence ID" value="MFD1246802.1"/>
    <property type="molecule type" value="Genomic_DNA"/>
</dbReference>
<proteinExistence type="predicted"/>
<dbReference type="PROSITE" id="PS00455">
    <property type="entry name" value="AMP_BINDING"/>
    <property type="match status" value="1"/>
</dbReference>
<dbReference type="InterPro" id="IPR000873">
    <property type="entry name" value="AMP-dep_synth/lig_dom"/>
</dbReference>
<evidence type="ECO:0000259" key="2">
    <source>
        <dbReference type="Pfam" id="PF13193"/>
    </source>
</evidence>
<dbReference type="Gene3D" id="3.40.50.12780">
    <property type="entry name" value="N-terminal domain of ligase-like"/>
    <property type="match status" value="1"/>
</dbReference>
<dbReference type="Pfam" id="PF13193">
    <property type="entry name" value="AMP-binding_C"/>
    <property type="match status" value="1"/>
</dbReference>
<dbReference type="SUPFAM" id="SSF56801">
    <property type="entry name" value="Acetyl-CoA synthetase-like"/>
    <property type="match status" value="1"/>
</dbReference>